<dbReference type="GO" id="GO:0000324">
    <property type="term" value="C:fungal-type vacuole"/>
    <property type="evidence" value="ECO:0007669"/>
    <property type="project" value="TreeGrafter"/>
</dbReference>
<evidence type="ECO:0000256" key="5">
    <source>
        <dbReference type="SAM" id="Phobius"/>
    </source>
</evidence>
<keyword evidence="7" id="KW-1185">Reference proteome</keyword>
<evidence type="ECO:0000313" key="7">
    <source>
        <dbReference type="Proteomes" id="UP001369815"/>
    </source>
</evidence>
<evidence type="ECO:0000313" key="6">
    <source>
        <dbReference type="EMBL" id="KAK6949631.1"/>
    </source>
</evidence>
<feature type="transmembrane region" description="Helical" evidence="5">
    <location>
        <begin position="31"/>
        <end position="54"/>
    </location>
</feature>
<keyword evidence="4 5" id="KW-0472">Membrane</keyword>
<protein>
    <submittedName>
        <fullName evidence="6">Uncharacterized protein</fullName>
    </submittedName>
</protein>
<dbReference type="InterPro" id="IPR007568">
    <property type="entry name" value="RTA1"/>
</dbReference>
<keyword evidence="3 5" id="KW-1133">Transmembrane helix</keyword>
<comment type="caution">
    <text evidence="6">The sequence shown here is derived from an EMBL/GenBank/DDBJ whole genome shotgun (WGS) entry which is preliminary data.</text>
</comment>
<dbReference type="PANTHER" id="PTHR31465">
    <property type="entry name" value="PROTEIN RTA1-RELATED"/>
    <property type="match status" value="1"/>
</dbReference>
<dbReference type="EMBL" id="JBANMG010000009">
    <property type="protein sequence ID" value="KAK6949631.1"/>
    <property type="molecule type" value="Genomic_DNA"/>
</dbReference>
<sequence>MAVSLVVQAVGGAMASTASNDPDGTKLGTNIMVSGVLFQLAAMTLFALLALDFLRRSAKLGMPREYNKVLIALFVSLAAIFARSIFRTVELLEGWNGYLMMHEIYFITLDGVLMVLAVVIFFPFDPAWIIPKNHRATEKDNGESSEFSTGV</sequence>
<dbReference type="GO" id="GO:0005886">
    <property type="term" value="C:plasma membrane"/>
    <property type="evidence" value="ECO:0007669"/>
    <property type="project" value="TreeGrafter"/>
</dbReference>
<comment type="subcellular location">
    <subcellularLocation>
        <location evidence="1">Membrane</location>
        <topology evidence="1">Multi-pass membrane protein</topology>
    </subcellularLocation>
</comment>
<keyword evidence="2 5" id="KW-0812">Transmembrane</keyword>
<feature type="transmembrane region" description="Helical" evidence="5">
    <location>
        <begin position="104"/>
        <end position="124"/>
    </location>
</feature>
<evidence type="ECO:0000256" key="4">
    <source>
        <dbReference type="ARBA" id="ARBA00023136"/>
    </source>
</evidence>
<dbReference type="AlphaFoldDB" id="A0AAX6MBS3"/>
<evidence type="ECO:0000256" key="3">
    <source>
        <dbReference type="ARBA" id="ARBA00022989"/>
    </source>
</evidence>
<dbReference type="Proteomes" id="UP001369815">
    <property type="component" value="Unassembled WGS sequence"/>
</dbReference>
<evidence type="ECO:0000256" key="1">
    <source>
        <dbReference type="ARBA" id="ARBA00004141"/>
    </source>
</evidence>
<evidence type="ECO:0000256" key="2">
    <source>
        <dbReference type="ARBA" id="ARBA00022692"/>
    </source>
</evidence>
<dbReference type="Pfam" id="PF04479">
    <property type="entry name" value="RTA1"/>
    <property type="match status" value="1"/>
</dbReference>
<accession>A0AAX6MBS3</accession>
<feature type="transmembrane region" description="Helical" evidence="5">
    <location>
        <begin position="66"/>
        <end position="84"/>
    </location>
</feature>
<proteinExistence type="predicted"/>
<reference evidence="6 7" key="1">
    <citation type="journal article" date="2024" name="Front Chem Biol">
        <title>Unveiling the potential of Daldinia eschscholtzii MFLUCC 19-0629 through bioactivity and bioinformatics studies for enhanced sustainable agriculture production.</title>
        <authorList>
            <person name="Brooks S."/>
            <person name="Weaver J.A."/>
            <person name="Klomchit A."/>
            <person name="Alharthi S.A."/>
            <person name="Onlamun T."/>
            <person name="Nurani R."/>
            <person name="Vong T.K."/>
            <person name="Alberti F."/>
            <person name="Greco C."/>
        </authorList>
    </citation>
    <scope>NUCLEOTIDE SEQUENCE [LARGE SCALE GENOMIC DNA]</scope>
    <source>
        <strain evidence="6">MFLUCC 19-0629</strain>
    </source>
</reference>
<organism evidence="6 7">
    <name type="scientific">Daldinia eschscholtzii</name>
    <dbReference type="NCBI Taxonomy" id="292717"/>
    <lineage>
        <taxon>Eukaryota</taxon>
        <taxon>Fungi</taxon>
        <taxon>Dikarya</taxon>
        <taxon>Ascomycota</taxon>
        <taxon>Pezizomycotina</taxon>
        <taxon>Sordariomycetes</taxon>
        <taxon>Xylariomycetidae</taxon>
        <taxon>Xylariales</taxon>
        <taxon>Hypoxylaceae</taxon>
        <taxon>Daldinia</taxon>
    </lineage>
</organism>
<gene>
    <name evidence="6" type="ORF">Daesc_009714</name>
</gene>
<dbReference type="PANTHER" id="PTHR31465:SF11">
    <property type="entry name" value="DOMAIN PROTEIN, PUTATIVE (AFU_ORTHOLOGUE AFUA_3G10770)-RELATED"/>
    <property type="match status" value="1"/>
</dbReference>
<name>A0AAX6MBS3_9PEZI</name>